<keyword evidence="2" id="KW-0808">Transferase</keyword>
<dbReference type="Gene3D" id="3.40.640.10">
    <property type="entry name" value="Type I PLP-dependent aspartate aminotransferase-like (Major domain)"/>
    <property type="match status" value="1"/>
</dbReference>
<evidence type="ECO:0000313" key="2">
    <source>
        <dbReference type="EMBL" id="AWT27335.1"/>
    </source>
</evidence>
<dbReference type="Proteomes" id="UP000247696">
    <property type="component" value="Chromosome"/>
</dbReference>
<dbReference type="PANTHER" id="PTHR43586">
    <property type="entry name" value="CYSTEINE DESULFURASE"/>
    <property type="match status" value="1"/>
</dbReference>
<dbReference type="InterPro" id="IPR015422">
    <property type="entry name" value="PyrdxlP-dep_Trfase_small"/>
</dbReference>
<feature type="domain" description="Aminotransferase class V" evidence="1">
    <location>
        <begin position="78"/>
        <end position="310"/>
    </location>
</feature>
<evidence type="ECO:0000259" key="1">
    <source>
        <dbReference type="Pfam" id="PF00266"/>
    </source>
</evidence>
<gene>
    <name evidence="2" type="primary">sufS</name>
    <name evidence="2" type="ORF">Csp1_25910</name>
</gene>
<dbReference type="InterPro" id="IPR000192">
    <property type="entry name" value="Aminotrans_V_dom"/>
</dbReference>
<organism evidence="2 3">
    <name type="scientific">Corynebacterium provencense</name>
    <dbReference type="NCBI Taxonomy" id="1737425"/>
    <lineage>
        <taxon>Bacteria</taxon>
        <taxon>Bacillati</taxon>
        <taxon>Actinomycetota</taxon>
        <taxon>Actinomycetes</taxon>
        <taxon>Mycobacteriales</taxon>
        <taxon>Corynebacteriaceae</taxon>
        <taxon>Corynebacterium</taxon>
    </lineage>
</organism>
<proteinExistence type="predicted"/>
<dbReference type="STRING" id="1737425.GCA_900049755_01075"/>
<reference evidence="3" key="1">
    <citation type="submission" date="2017-11" db="EMBL/GenBank/DDBJ databases">
        <title>Otitis media/interna in a cat caused by the recently described species Corynebacterium provencense.</title>
        <authorList>
            <person name="Kittl S."/>
            <person name="Brodard I."/>
            <person name="Rychener L."/>
            <person name="Jores J."/>
            <person name="Roosje P."/>
            <person name="Gobeli Brawand S."/>
        </authorList>
    </citation>
    <scope>NUCLEOTIDE SEQUENCE [LARGE SCALE GENOMIC DNA]</scope>
    <source>
        <strain evidence="3">17KM38</strain>
    </source>
</reference>
<keyword evidence="3" id="KW-1185">Reference proteome</keyword>
<sequence>MNEVRSGVFDSARARGLYVSQSDGWTYLNAGTRAQVPEKVSSAVTRAFRTAPLQADPGTVQVGGEAGTTGTGTRGDIYVDEARAAVADLVGGVAECVVLGPSRAALLNTLASSLPAKLRIGREVVLSRIDDPVNIAPWELASDLYGAKVRWAEAELTTGSLPTWQFSELIGPYTSVVAVAAANAHIGTVTDVRAVADLLHAKSNGWLVVDAAAYAPYRRIDIDEWGADVVALDLAPLGGPEVGALVFRDQTMLAQLKLAEVRTGRHSTPDLHSLAKRRVAALERGGLAPGLLGAVPATVDFLAGLDEDATGDRRSKLATSLPAAEEYMNGLARHLIDGLRDFGVVHVVGVTGDDHGAYNGGGHGSWTVDDGGYTDLWSPTDRVPRVSFLVPGLPAATVAERLLDNGVVAEVVGLEDSALFDQMGVAEMGGAVCVAFAPHNTRYDVDQLVRVVGGMV</sequence>
<protein>
    <submittedName>
        <fullName evidence="2">Cysteine desulfurase SufS</fullName>
        <ecNumber evidence="2">2.8.1.7</ecNumber>
    </submittedName>
</protein>
<dbReference type="Pfam" id="PF00266">
    <property type="entry name" value="Aminotran_5"/>
    <property type="match status" value="1"/>
</dbReference>
<name>A0A2Z3YPC9_9CORY</name>
<dbReference type="InterPro" id="IPR015421">
    <property type="entry name" value="PyrdxlP-dep_Trfase_major"/>
</dbReference>
<dbReference type="AlphaFoldDB" id="A0A2Z3YPC9"/>
<dbReference type="KEGG" id="cpre:Csp1_25910"/>
<dbReference type="InterPro" id="IPR015424">
    <property type="entry name" value="PyrdxlP-dep_Trfase"/>
</dbReference>
<dbReference type="SUPFAM" id="SSF53383">
    <property type="entry name" value="PLP-dependent transferases"/>
    <property type="match status" value="1"/>
</dbReference>
<dbReference type="EMBL" id="CP024988">
    <property type="protein sequence ID" value="AWT27335.1"/>
    <property type="molecule type" value="Genomic_DNA"/>
</dbReference>
<dbReference type="PANTHER" id="PTHR43586:SF21">
    <property type="entry name" value="PYRIDOXAL PHOSPHATE (PLP)-DEPENDENT ASPARTATE AMINOTRANSFERASE SUPERFAMILY"/>
    <property type="match status" value="1"/>
</dbReference>
<accession>A0A2Z3YPC9</accession>
<evidence type="ECO:0000313" key="3">
    <source>
        <dbReference type="Proteomes" id="UP000247696"/>
    </source>
</evidence>
<dbReference type="EC" id="2.8.1.7" evidence="2"/>
<dbReference type="Gene3D" id="3.90.1150.10">
    <property type="entry name" value="Aspartate Aminotransferase, domain 1"/>
    <property type="match status" value="1"/>
</dbReference>
<dbReference type="GO" id="GO:0031071">
    <property type="term" value="F:cysteine desulfurase activity"/>
    <property type="evidence" value="ECO:0007669"/>
    <property type="project" value="UniProtKB-EC"/>
</dbReference>